<name>A0A2H9T4Q6_9ZZZZ</name>
<reference evidence="1" key="1">
    <citation type="journal article" date="2017" name="Appl. Environ. Microbiol.">
        <title>Molecular characterization of an Endozoicomonas-like organism causing infection in king scallop Pecten maximus L.</title>
        <authorList>
            <person name="Cano I."/>
            <person name="van Aerle R."/>
            <person name="Ross S."/>
            <person name="Verner-Jeffreys D.W."/>
            <person name="Paley R.K."/>
            <person name="Rimmer G."/>
            <person name="Ryder D."/>
            <person name="Hooper P."/>
            <person name="Stone D."/>
            <person name="Feist S.W."/>
        </authorList>
    </citation>
    <scope>NUCLEOTIDE SEQUENCE</scope>
</reference>
<evidence type="ECO:0000313" key="1">
    <source>
        <dbReference type="EMBL" id="PJE78203.1"/>
    </source>
</evidence>
<dbReference type="EMBL" id="NSIT01000233">
    <property type="protein sequence ID" value="PJE78203.1"/>
    <property type="molecule type" value="Genomic_DNA"/>
</dbReference>
<dbReference type="AlphaFoldDB" id="A0A2H9T4Q6"/>
<protein>
    <submittedName>
        <fullName evidence="1">Uncharacterized protein</fullName>
    </submittedName>
</protein>
<sequence>MEIFGAKQAKIDTLTAGFYITRPGEFNLKADELTLQI</sequence>
<organism evidence="1">
    <name type="scientific">invertebrate metagenome</name>
    <dbReference type="NCBI Taxonomy" id="1711999"/>
    <lineage>
        <taxon>unclassified sequences</taxon>
        <taxon>metagenomes</taxon>
        <taxon>organismal metagenomes</taxon>
    </lineage>
</organism>
<accession>A0A2H9T4Q6</accession>
<comment type="caution">
    <text evidence="1">The sequence shown here is derived from an EMBL/GenBank/DDBJ whole genome shotgun (WGS) entry which is preliminary data.</text>
</comment>
<proteinExistence type="predicted"/>
<gene>
    <name evidence="1" type="ORF">CI610_02866</name>
</gene>